<gene>
    <name evidence="1" type="ORF">PTE_03052</name>
</gene>
<name>W3V7M1_9GAMM</name>
<dbReference type="PATRIC" id="fig|1004151.3.peg.3144"/>
<organism evidence="1 2">
    <name type="scientific">Photorhabdus khanii NC19</name>
    <dbReference type="NCBI Taxonomy" id="1004151"/>
    <lineage>
        <taxon>Bacteria</taxon>
        <taxon>Pseudomonadati</taxon>
        <taxon>Pseudomonadota</taxon>
        <taxon>Gammaproteobacteria</taxon>
        <taxon>Enterobacterales</taxon>
        <taxon>Morganellaceae</taxon>
        <taxon>Photorhabdus</taxon>
    </lineage>
</organism>
<dbReference type="Pfam" id="PF25705">
    <property type="entry name" value="Gad1"/>
    <property type="match status" value="1"/>
</dbReference>
<protein>
    <submittedName>
        <fullName evidence="1">Uncharacterized protein</fullName>
    </submittedName>
</protein>
<comment type="caution">
    <text evidence="1">The sequence shown here is derived from an EMBL/GenBank/DDBJ whole genome shotgun (WGS) entry which is preliminary data.</text>
</comment>
<proteinExistence type="predicted"/>
<dbReference type="EMBL" id="AYSJ01000013">
    <property type="protein sequence ID" value="ETS31100.1"/>
    <property type="molecule type" value="Genomic_DNA"/>
</dbReference>
<sequence length="325" mass="38254">MEDKKVLQINIIKTNVGKCFITDCNEINGYNFNYHKTQIDKLLFDGHKPKETFARCWFEIPIYPKKVEILITGERKNKRFKLKDDELQSSKFPLEIPLNERNEFDEDMLTSLYFLAYDIAPDYLKQINVYFNLICEVDNFKDAPEFNYPAVRKYDFSEQQYSVTNQNIKHSLIDCIVVPAPLRANSPCEISSKEMYDLVRQHVRDNINPKLARISSDFGFCFEVKKIIPILEPHIYSYHDVFARTKKQREKLHFKTAKSKEISIYQMTHAQENYKGYTAIKGFSASNEWELKEMIDNFLSELMNTIHTPIEQCSHCNGTGYLQNK</sequence>
<dbReference type="OrthoDB" id="2913848at2"/>
<dbReference type="RefSeq" id="WP_036847873.1">
    <property type="nucleotide sequence ID" value="NZ_AYSJ01000013.1"/>
</dbReference>
<accession>W3V7M1</accession>
<reference evidence="1 2" key="1">
    <citation type="submission" date="2013-11" db="EMBL/GenBank/DDBJ databases">
        <title>Elucidation of the Photorhabdus temperata genome and generation of transposon mutant library to identify motility mutants.</title>
        <authorList>
            <person name="Hurst S.G.IV."/>
            <person name="Micheals B."/>
            <person name="Abebe-Akele F."/>
            <person name="Rowedder H."/>
            <person name="Bullock H."/>
            <person name="Jackobeck R."/>
            <person name="Janicki E."/>
            <person name="Tisa L.S."/>
        </authorList>
    </citation>
    <scope>NUCLEOTIDE SEQUENCE [LARGE SCALE GENOMIC DNA]</scope>
    <source>
        <strain evidence="1 2">NC19</strain>
    </source>
</reference>
<dbReference type="InterPro" id="IPR057845">
    <property type="entry name" value="Gad1"/>
</dbReference>
<evidence type="ECO:0000313" key="2">
    <source>
        <dbReference type="Proteomes" id="UP000018957"/>
    </source>
</evidence>
<dbReference type="Proteomes" id="UP000018957">
    <property type="component" value="Unassembled WGS sequence"/>
</dbReference>
<dbReference type="AlphaFoldDB" id="W3V7M1"/>
<keyword evidence="2" id="KW-1185">Reference proteome</keyword>
<evidence type="ECO:0000313" key="1">
    <source>
        <dbReference type="EMBL" id="ETS31100.1"/>
    </source>
</evidence>